<name>A0A9N9GLR6_FUNMO</name>
<dbReference type="Proteomes" id="UP000789375">
    <property type="component" value="Unassembled WGS sequence"/>
</dbReference>
<reference evidence="1" key="1">
    <citation type="submission" date="2021-06" db="EMBL/GenBank/DDBJ databases">
        <authorList>
            <person name="Kallberg Y."/>
            <person name="Tangrot J."/>
            <person name="Rosling A."/>
        </authorList>
    </citation>
    <scope>NUCLEOTIDE SEQUENCE</scope>
    <source>
        <strain evidence="1">87-6 pot B 2015</strain>
    </source>
</reference>
<comment type="caution">
    <text evidence="1">The sequence shown here is derived from an EMBL/GenBank/DDBJ whole genome shotgun (WGS) entry which is preliminary data.</text>
</comment>
<gene>
    <name evidence="1" type="ORF">FMOSSE_LOCUS9915</name>
</gene>
<protein>
    <submittedName>
        <fullName evidence="1">11935_t:CDS:1</fullName>
    </submittedName>
</protein>
<evidence type="ECO:0000313" key="2">
    <source>
        <dbReference type="Proteomes" id="UP000789375"/>
    </source>
</evidence>
<sequence length="80" mass="8995">MGEDIYNQPVSKTKSKVLSHQSITIENVNRIVNNKIQTLQQSTSNLLQVSSSSQKNITKADLQEVIAKSFQKTMSQAIRF</sequence>
<keyword evidence="2" id="KW-1185">Reference proteome</keyword>
<dbReference type="AlphaFoldDB" id="A0A9N9GLR6"/>
<dbReference type="EMBL" id="CAJVPP010003063">
    <property type="protein sequence ID" value="CAG8619721.1"/>
    <property type="molecule type" value="Genomic_DNA"/>
</dbReference>
<accession>A0A9N9GLR6</accession>
<evidence type="ECO:0000313" key="1">
    <source>
        <dbReference type="EMBL" id="CAG8619721.1"/>
    </source>
</evidence>
<organism evidence="1 2">
    <name type="scientific">Funneliformis mosseae</name>
    <name type="common">Endomycorrhizal fungus</name>
    <name type="synonym">Glomus mosseae</name>
    <dbReference type="NCBI Taxonomy" id="27381"/>
    <lineage>
        <taxon>Eukaryota</taxon>
        <taxon>Fungi</taxon>
        <taxon>Fungi incertae sedis</taxon>
        <taxon>Mucoromycota</taxon>
        <taxon>Glomeromycotina</taxon>
        <taxon>Glomeromycetes</taxon>
        <taxon>Glomerales</taxon>
        <taxon>Glomeraceae</taxon>
        <taxon>Funneliformis</taxon>
    </lineage>
</organism>
<proteinExistence type="predicted"/>